<keyword evidence="3" id="KW-1185">Reference proteome</keyword>
<dbReference type="Proteomes" id="UP000008808">
    <property type="component" value="Chromosome"/>
</dbReference>
<gene>
    <name evidence="2" type="ordered locus">ELI_07385</name>
</gene>
<dbReference type="KEGG" id="eli:ELI_07385"/>
<dbReference type="eggNOG" id="ENOG502Z95D">
    <property type="taxonomic scope" value="Bacteria"/>
</dbReference>
<accession>Q2N9S2</accession>
<dbReference type="Pfam" id="PF14355">
    <property type="entry name" value="Abi_C"/>
    <property type="match status" value="1"/>
</dbReference>
<name>Q2N9S2_ERYLH</name>
<evidence type="ECO:0000313" key="2">
    <source>
        <dbReference type="EMBL" id="ABC63569.1"/>
    </source>
</evidence>
<dbReference type="AlphaFoldDB" id="Q2N9S2"/>
<dbReference type="EMBL" id="CP000157">
    <property type="protein sequence ID" value="ABC63569.1"/>
    <property type="molecule type" value="Genomic_DNA"/>
</dbReference>
<reference evidence="3" key="1">
    <citation type="journal article" date="2009" name="J. Bacteriol.">
        <title>Complete genome sequence of Erythrobacter litoralis HTCC2594.</title>
        <authorList>
            <person name="Oh H.M."/>
            <person name="Giovannoni S.J."/>
            <person name="Ferriera S."/>
            <person name="Johnson J."/>
            <person name="Cho J.C."/>
        </authorList>
    </citation>
    <scope>NUCLEOTIDE SEQUENCE [LARGE SCALE GENOMIC DNA]</scope>
    <source>
        <strain evidence="3">HTCC2594</strain>
    </source>
</reference>
<organism evidence="2 3">
    <name type="scientific">Erythrobacter litoralis (strain HTCC2594)</name>
    <dbReference type="NCBI Taxonomy" id="314225"/>
    <lineage>
        <taxon>Bacteria</taxon>
        <taxon>Pseudomonadati</taxon>
        <taxon>Pseudomonadota</taxon>
        <taxon>Alphaproteobacteria</taxon>
        <taxon>Sphingomonadales</taxon>
        <taxon>Erythrobacteraceae</taxon>
        <taxon>Erythrobacter/Porphyrobacter group</taxon>
        <taxon>Erythrobacter</taxon>
    </lineage>
</organism>
<protein>
    <submittedName>
        <fullName evidence="2">Abortive phage resistance protein</fullName>
    </submittedName>
</protein>
<evidence type="ECO:0000313" key="3">
    <source>
        <dbReference type="Proteomes" id="UP000008808"/>
    </source>
</evidence>
<dbReference type="HOGENOM" id="CLU_1228370_0_0_5"/>
<dbReference type="InterPro" id="IPR026001">
    <property type="entry name" value="Abi-like_C"/>
</dbReference>
<evidence type="ECO:0000259" key="1">
    <source>
        <dbReference type="Pfam" id="PF14355"/>
    </source>
</evidence>
<proteinExistence type="predicted"/>
<feature type="domain" description="Abortive infection protein-like C-terminal" evidence="1">
    <location>
        <begin position="141"/>
        <end position="217"/>
    </location>
</feature>
<sequence length="225" mass="25117">MVDLVYSNFKAYELPALAERLGLKPGSESEAMSSKRSFMMSRLSALSVDELRAVAKVLSEDFANEQLDRFAITGSPSDDLISASLDKFDKSVVHKRWQTALERRSADPENAITLSRTLLEDVFKWILSESSVPFDDNLDMPKLYRLVANELRLAPDDHTEVAFKRILGSCQSIVESLATLRNRIGDAHGTGPRRIKPSSRHAELTVNLAGAMATFLVATFEDRKR</sequence>